<sequence length="102" mass="11787">MSITKYLYSHVRRRSESINSCDRGSGQGFHEESENLFVFRVRLYVRKMRVPHPSSWFEDGALLHFLAFLLLLLPAQSFCATRAAVTIAEQKFKMAPHAHAYI</sequence>
<accession>A0A8X6Y4E4</accession>
<evidence type="ECO:0000313" key="2">
    <source>
        <dbReference type="EMBL" id="GFY63988.1"/>
    </source>
</evidence>
<evidence type="ECO:0000313" key="3">
    <source>
        <dbReference type="Proteomes" id="UP000886998"/>
    </source>
</evidence>
<keyword evidence="1" id="KW-1133">Transmembrane helix</keyword>
<reference evidence="2" key="1">
    <citation type="submission" date="2020-08" db="EMBL/GenBank/DDBJ databases">
        <title>Multicomponent nature underlies the extraordinary mechanical properties of spider dragline silk.</title>
        <authorList>
            <person name="Kono N."/>
            <person name="Nakamura H."/>
            <person name="Mori M."/>
            <person name="Yoshida Y."/>
            <person name="Ohtoshi R."/>
            <person name="Malay A.D."/>
            <person name="Moran D.A.P."/>
            <person name="Tomita M."/>
            <person name="Numata K."/>
            <person name="Arakawa K."/>
        </authorList>
    </citation>
    <scope>NUCLEOTIDE SEQUENCE</scope>
</reference>
<dbReference type="EMBL" id="BMAV01015037">
    <property type="protein sequence ID" value="GFY63988.1"/>
    <property type="molecule type" value="Genomic_DNA"/>
</dbReference>
<protein>
    <submittedName>
        <fullName evidence="2">Uncharacterized protein</fullName>
    </submittedName>
</protein>
<keyword evidence="1" id="KW-0812">Transmembrane</keyword>
<evidence type="ECO:0000256" key="1">
    <source>
        <dbReference type="SAM" id="Phobius"/>
    </source>
</evidence>
<name>A0A8X6Y4E4_9ARAC</name>
<keyword evidence="3" id="KW-1185">Reference proteome</keyword>
<comment type="caution">
    <text evidence="2">The sequence shown here is derived from an EMBL/GenBank/DDBJ whole genome shotgun (WGS) entry which is preliminary data.</text>
</comment>
<dbReference type="Proteomes" id="UP000886998">
    <property type="component" value="Unassembled WGS sequence"/>
</dbReference>
<organism evidence="2 3">
    <name type="scientific">Trichonephila inaurata madagascariensis</name>
    <dbReference type="NCBI Taxonomy" id="2747483"/>
    <lineage>
        <taxon>Eukaryota</taxon>
        <taxon>Metazoa</taxon>
        <taxon>Ecdysozoa</taxon>
        <taxon>Arthropoda</taxon>
        <taxon>Chelicerata</taxon>
        <taxon>Arachnida</taxon>
        <taxon>Araneae</taxon>
        <taxon>Araneomorphae</taxon>
        <taxon>Entelegynae</taxon>
        <taxon>Araneoidea</taxon>
        <taxon>Nephilidae</taxon>
        <taxon>Trichonephila</taxon>
        <taxon>Trichonephila inaurata</taxon>
    </lineage>
</organism>
<feature type="transmembrane region" description="Helical" evidence="1">
    <location>
        <begin position="61"/>
        <end position="85"/>
    </location>
</feature>
<proteinExistence type="predicted"/>
<gene>
    <name evidence="2" type="ORF">TNIN_4961</name>
</gene>
<keyword evidence="1" id="KW-0472">Membrane</keyword>
<dbReference type="AlphaFoldDB" id="A0A8X6Y4E4"/>